<accession>A0A7S4CXR7</accession>
<gene>
    <name evidence="2" type="ORF">EGYM00163_LOCUS20920</name>
</gene>
<name>A0A7S4CXR7_9EUGL</name>
<protein>
    <submittedName>
        <fullName evidence="2">Uncharacterized protein</fullName>
    </submittedName>
</protein>
<reference evidence="2" key="1">
    <citation type="submission" date="2021-01" db="EMBL/GenBank/DDBJ databases">
        <authorList>
            <person name="Corre E."/>
            <person name="Pelletier E."/>
            <person name="Niang G."/>
            <person name="Scheremetjew M."/>
            <person name="Finn R."/>
            <person name="Kale V."/>
            <person name="Holt S."/>
            <person name="Cochrane G."/>
            <person name="Meng A."/>
            <person name="Brown T."/>
            <person name="Cohen L."/>
        </authorList>
    </citation>
    <scope>NUCLEOTIDE SEQUENCE</scope>
    <source>
        <strain evidence="2">CCMP1594</strain>
    </source>
</reference>
<sequence>MKQDTKHNHKEKQVWDPADDFDTTVHGWESNNGCNEPSHPPGCKAAQCGTVVWCWSNEEEEALQLSGFRFGSRNIAECVFSASLQDEPSIQVAISIHRLKDSVGLALLHQMLNYSGYSASASSKLLWIWQCKLQMCCVYFQIYGSTQAELEGGKVFSGMRWDSLQFVLEVVICLWPIIWDSRIESASGCLGLVYCCNSMCLI</sequence>
<feature type="compositionally biased region" description="Basic and acidic residues" evidence="1">
    <location>
        <begin position="1"/>
        <end position="14"/>
    </location>
</feature>
<dbReference type="AlphaFoldDB" id="A0A7S4CXR7"/>
<feature type="region of interest" description="Disordered" evidence="1">
    <location>
        <begin position="1"/>
        <end position="22"/>
    </location>
</feature>
<organism evidence="2">
    <name type="scientific">Eutreptiella gymnastica</name>
    <dbReference type="NCBI Taxonomy" id="73025"/>
    <lineage>
        <taxon>Eukaryota</taxon>
        <taxon>Discoba</taxon>
        <taxon>Euglenozoa</taxon>
        <taxon>Euglenida</taxon>
        <taxon>Spirocuta</taxon>
        <taxon>Euglenophyceae</taxon>
        <taxon>Eutreptiales</taxon>
        <taxon>Eutreptiaceae</taxon>
        <taxon>Eutreptiella</taxon>
    </lineage>
</organism>
<dbReference type="EMBL" id="HBJA01059091">
    <property type="protein sequence ID" value="CAE0809786.1"/>
    <property type="molecule type" value="Transcribed_RNA"/>
</dbReference>
<evidence type="ECO:0000256" key="1">
    <source>
        <dbReference type="SAM" id="MobiDB-lite"/>
    </source>
</evidence>
<proteinExistence type="predicted"/>
<evidence type="ECO:0000313" key="2">
    <source>
        <dbReference type="EMBL" id="CAE0809786.1"/>
    </source>
</evidence>